<evidence type="ECO:0000313" key="3">
    <source>
        <dbReference type="Proteomes" id="UP001107558"/>
    </source>
</evidence>
<organism evidence="2 3">
    <name type="scientific">Polypedilum vanderplanki</name>
    <name type="common">Sleeping chironomid midge</name>
    <dbReference type="NCBI Taxonomy" id="319348"/>
    <lineage>
        <taxon>Eukaryota</taxon>
        <taxon>Metazoa</taxon>
        <taxon>Ecdysozoa</taxon>
        <taxon>Arthropoda</taxon>
        <taxon>Hexapoda</taxon>
        <taxon>Insecta</taxon>
        <taxon>Pterygota</taxon>
        <taxon>Neoptera</taxon>
        <taxon>Endopterygota</taxon>
        <taxon>Diptera</taxon>
        <taxon>Nematocera</taxon>
        <taxon>Chironomoidea</taxon>
        <taxon>Chironomidae</taxon>
        <taxon>Chironominae</taxon>
        <taxon>Polypedilum</taxon>
        <taxon>Polypedilum</taxon>
    </lineage>
</organism>
<evidence type="ECO:0000313" key="2">
    <source>
        <dbReference type="EMBL" id="KAG5675542.1"/>
    </source>
</evidence>
<dbReference type="SUPFAM" id="SSF50156">
    <property type="entry name" value="PDZ domain-like"/>
    <property type="match status" value="1"/>
</dbReference>
<evidence type="ECO:0000259" key="1">
    <source>
        <dbReference type="PROSITE" id="PS50106"/>
    </source>
</evidence>
<dbReference type="InterPro" id="IPR036034">
    <property type="entry name" value="PDZ_sf"/>
</dbReference>
<name>A0A9J6C224_POLVA</name>
<dbReference type="Gene3D" id="2.30.42.10">
    <property type="match status" value="1"/>
</dbReference>
<reference evidence="2" key="1">
    <citation type="submission" date="2021-03" db="EMBL/GenBank/DDBJ databases">
        <title>Chromosome level genome of the anhydrobiotic midge Polypedilum vanderplanki.</title>
        <authorList>
            <person name="Yoshida Y."/>
            <person name="Kikawada T."/>
            <person name="Gusev O."/>
        </authorList>
    </citation>
    <scope>NUCLEOTIDE SEQUENCE</scope>
    <source>
        <strain evidence="2">NIAS01</strain>
        <tissue evidence="2">Whole body or cell culture</tissue>
    </source>
</reference>
<gene>
    <name evidence="2" type="ORF">PVAND_005438</name>
</gene>
<dbReference type="InterPro" id="IPR001478">
    <property type="entry name" value="PDZ"/>
</dbReference>
<feature type="domain" description="PDZ" evidence="1">
    <location>
        <begin position="141"/>
        <end position="213"/>
    </location>
</feature>
<dbReference type="PROSITE" id="PS50106">
    <property type="entry name" value="PDZ"/>
    <property type="match status" value="1"/>
</dbReference>
<dbReference type="Proteomes" id="UP001107558">
    <property type="component" value="Chromosome 2"/>
</dbReference>
<keyword evidence="3" id="KW-1185">Reference proteome</keyword>
<dbReference type="OrthoDB" id="6022711at2759"/>
<comment type="caution">
    <text evidence="2">The sequence shown here is derived from an EMBL/GenBank/DDBJ whole genome shotgun (WGS) entry which is preliminary data.</text>
</comment>
<dbReference type="SMART" id="SM00228">
    <property type="entry name" value="PDZ"/>
    <property type="match status" value="1"/>
</dbReference>
<dbReference type="EMBL" id="JADBJN010000002">
    <property type="protein sequence ID" value="KAG5675542.1"/>
    <property type="molecule type" value="Genomic_DNA"/>
</dbReference>
<sequence>MLLDAKDFEIKKLEHEDGDSGILINESGASSMVETENKNDKPFSLLTKENDKIPSAYDQKYIQRIEIKYDHNDDAVTHCTETDPKISFYDNSFYNTDEVSSNNIMTEKQRKHSVDMSLNDNINDQKIEKPIKRNSVVSDIVAKLEKNEMTAKYNTLSYSHSPRGALGIFIKNIMPNGQAIESGKLKAGDEILTINGHVCHDLTHQEAVKLFKSVKCGDIVLNICRRKNSAIAL</sequence>
<accession>A0A9J6C224</accession>
<dbReference type="AlphaFoldDB" id="A0A9J6C224"/>
<protein>
    <recommendedName>
        <fullName evidence="1">PDZ domain-containing protein</fullName>
    </recommendedName>
</protein>
<dbReference type="PANTHER" id="PTHR11324">
    <property type="entry name" value="IL16-RELATED"/>
    <property type="match status" value="1"/>
</dbReference>
<dbReference type="PANTHER" id="PTHR11324:SF16">
    <property type="entry name" value="PDZ DOMAIN-CONTAINING PROTEIN 2"/>
    <property type="match status" value="1"/>
</dbReference>
<dbReference type="Pfam" id="PF00595">
    <property type="entry name" value="PDZ"/>
    <property type="match status" value="1"/>
</dbReference>
<proteinExistence type="predicted"/>